<name>K0JWG9_SACES</name>
<dbReference type="HOGENOM" id="CLU_109360_0_0_11"/>
<dbReference type="KEGG" id="sesp:BN6_17980"/>
<sequence>MTAPTTFRERLFVPWWGWLLPLAAAVLLAAEIHMGFPGVRSWLPYVVTVPLAGLLVWRMGSLKVEVSGGELKVGQAHIPLGLLGEVEVFDAKTKRKAMGPYLDPAAFVAHRGWIGPMVKITLEDPADPTPYWLFSVRSPEKLAAALKDKGLKDERLKDEDLKGDDLGDVGRKDVDRTESDLKG</sequence>
<evidence type="ECO:0000256" key="1">
    <source>
        <dbReference type="SAM" id="MobiDB-lite"/>
    </source>
</evidence>
<evidence type="ECO:0000313" key="3">
    <source>
        <dbReference type="EMBL" id="CCH29119.1"/>
    </source>
</evidence>
<dbReference type="STRING" id="1179773.BN6_17980"/>
<evidence type="ECO:0000256" key="2">
    <source>
        <dbReference type="SAM" id="Phobius"/>
    </source>
</evidence>
<dbReference type="OrthoDB" id="3217020at2"/>
<keyword evidence="2" id="KW-0472">Membrane</keyword>
<feature type="transmembrane region" description="Helical" evidence="2">
    <location>
        <begin position="42"/>
        <end position="60"/>
    </location>
</feature>
<dbReference type="eggNOG" id="ENOG5032Z7M">
    <property type="taxonomic scope" value="Bacteria"/>
</dbReference>
<dbReference type="AlphaFoldDB" id="K0JWG9"/>
<evidence type="ECO:0008006" key="5">
    <source>
        <dbReference type="Google" id="ProtNLM"/>
    </source>
</evidence>
<evidence type="ECO:0000313" key="4">
    <source>
        <dbReference type="Proteomes" id="UP000006281"/>
    </source>
</evidence>
<reference evidence="3 4" key="1">
    <citation type="journal article" date="2012" name="BMC Genomics">
        <title>Complete genome sequence of Saccharothrix espanaensis DSM 44229T and comparison to the other completely sequenced Pseudonocardiaceae.</title>
        <authorList>
            <person name="Strobel T."/>
            <person name="Al-Dilaimi A."/>
            <person name="Blom J."/>
            <person name="Gessner A."/>
            <person name="Kalinowski J."/>
            <person name="Luzhetska M."/>
            <person name="Puhler A."/>
            <person name="Szczepanowski R."/>
            <person name="Bechthold A."/>
            <person name="Ruckert C."/>
        </authorList>
    </citation>
    <scope>NUCLEOTIDE SEQUENCE [LARGE SCALE GENOMIC DNA]</scope>
    <source>
        <strain evidence="4">ATCC 51144 / DSM 44229 / JCM 9112 / NBRC 15066 / NRRL 15764</strain>
    </source>
</reference>
<dbReference type="InterPro" id="IPR021443">
    <property type="entry name" value="DUF3093"/>
</dbReference>
<gene>
    <name evidence="3" type="ordered locus">BN6_17980</name>
</gene>
<feature type="region of interest" description="Disordered" evidence="1">
    <location>
        <begin position="157"/>
        <end position="183"/>
    </location>
</feature>
<keyword evidence="2" id="KW-1133">Transmembrane helix</keyword>
<dbReference type="PATRIC" id="fig|1179773.3.peg.1807"/>
<accession>K0JWG9</accession>
<keyword evidence="2" id="KW-0812">Transmembrane</keyword>
<keyword evidence="4" id="KW-1185">Reference proteome</keyword>
<dbReference type="BioCyc" id="SESP1179773:BN6_RS08820-MONOMER"/>
<feature type="transmembrane region" description="Helical" evidence="2">
    <location>
        <begin position="12"/>
        <end position="30"/>
    </location>
</feature>
<dbReference type="Proteomes" id="UP000006281">
    <property type="component" value="Chromosome"/>
</dbReference>
<dbReference type="Pfam" id="PF11292">
    <property type="entry name" value="DUF3093"/>
    <property type="match status" value="1"/>
</dbReference>
<proteinExistence type="predicted"/>
<protein>
    <recommendedName>
        <fullName evidence="5">Secreted protein</fullName>
    </recommendedName>
</protein>
<organism evidence="3 4">
    <name type="scientific">Saccharothrix espanaensis (strain ATCC 51144 / DSM 44229 / JCM 9112 / NBRC 15066 / NRRL 15764)</name>
    <dbReference type="NCBI Taxonomy" id="1179773"/>
    <lineage>
        <taxon>Bacteria</taxon>
        <taxon>Bacillati</taxon>
        <taxon>Actinomycetota</taxon>
        <taxon>Actinomycetes</taxon>
        <taxon>Pseudonocardiales</taxon>
        <taxon>Pseudonocardiaceae</taxon>
        <taxon>Saccharothrix</taxon>
    </lineage>
</organism>
<dbReference type="EMBL" id="HE804045">
    <property type="protein sequence ID" value="CCH29119.1"/>
    <property type="molecule type" value="Genomic_DNA"/>
</dbReference>